<dbReference type="RefSeq" id="WP_346136505.1">
    <property type="nucleotide sequence ID" value="NZ_BAABBE010000045.1"/>
</dbReference>
<dbReference type="Proteomes" id="UP001500711">
    <property type="component" value="Unassembled WGS sequence"/>
</dbReference>
<dbReference type="EMBL" id="BAABBE010000045">
    <property type="protein sequence ID" value="GAA3683906.1"/>
    <property type="molecule type" value="Genomic_DNA"/>
</dbReference>
<evidence type="ECO:0000313" key="1">
    <source>
        <dbReference type="EMBL" id="GAA3683906.1"/>
    </source>
</evidence>
<sequence length="197" mass="19109">MEARRGFELRSGKGVLYVAALGLLVFAVGGVVQAVIPQGATPAASARPSADSGTCTFNIASTQAQDPQEPGKPIKYKVTGDTTSCKSTVNGFTGGSFSGTGTLSSTECAKIVGKYTATFKSSFGNSAISGDYNVVRTGDGGVLVGAGTGKVTSGPGTGIFGSGDATSVTGIGTACITAGPVGSTSNGNGSATASDGS</sequence>
<name>A0ABP7CD22_9PSEU</name>
<keyword evidence="2" id="KW-1185">Reference proteome</keyword>
<gene>
    <name evidence="1" type="ORF">GCM10022267_83400</name>
</gene>
<protein>
    <submittedName>
        <fullName evidence="1">Uncharacterized protein</fullName>
    </submittedName>
</protein>
<organism evidence="1 2">
    <name type="scientific">Lentzea roselyniae</name>
    <dbReference type="NCBI Taxonomy" id="531940"/>
    <lineage>
        <taxon>Bacteria</taxon>
        <taxon>Bacillati</taxon>
        <taxon>Actinomycetota</taxon>
        <taxon>Actinomycetes</taxon>
        <taxon>Pseudonocardiales</taxon>
        <taxon>Pseudonocardiaceae</taxon>
        <taxon>Lentzea</taxon>
    </lineage>
</organism>
<reference evidence="2" key="1">
    <citation type="journal article" date="2019" name="Int. J. Syst. Evol. Microbiol.">
        <title>The Global Catalogue of Microorganisms (GCM) 10K type strain sequencing project: providing services to taxonomists for standard genome sequencing and annotation.</title>
        <authorList>
            <consortium name="The Broad Institute Genomics Platform"/>
            <consortium name="The Broad Institute Genome Sequencing Center for Infectious Disease"/>
            <person name="Wu L."/>
            <person name="Ma J."/>
        </authorList>
    </citation>
    <scope>NUCLEOTIDE SEQUENCE [LARGE SCALE GENOMIC DNA]</scope>
    <source>
        <strain evidence="2">JCM 17494</strain>
    </source>
</reference>
<evidence type="ECO:0000313" key="2">
    <source>
        <dbReference type="Proteomes" id="UP001500711"/>
    </source>
</evidence>
<proteinExistence type="predicted"/>
<comment type="caution">
    <text evidence="1">The sequence shown here is derived from an EMBL/GenBank/DDBJ whole genome shotgun (WGS) entry which is preliminary data.</text>
</comment>
<accession>A0ABP7CD22</accession>